<dbReference type="GO" id="GO:0005524">
    <property type="term" value="F:ATP binding"/>
    <property type="evidence" value="ECO:0007669"/>
    <property type="project" value="UniProtKB-KW"/>
</dbReference>
<dbReference type="PROSITE" id="PS00211">
    <property type="entry name" value="ABC_TRANSPORTER_1"/>
    <property type="match status" value="1"/>
</dbReference>
<dbReference type="Pfam" id="PF08402">
    <property type="entry name" value="TOBE_2"/>
    <property type="match status" value="1"/>
</dbReference>
<dbReference type="PANTHER" id="PTHR42781:SF4">
    <property type="entry name" value="SPERMIDINE_PUTRESCINE IMPORT ATP-BINDING PROTEIN POTA"/>
    <property type="match status" value="1"/>
</dbReference>
<keyword evidence="2" id="KW-0547">Nucleotide-binding</keyword>
<dbReference type="InterPro" id="IPR003593">
    <property type="entry name" value="AAA+_ATPase"/>
</dbReference>
<keyword evidence="1" id="KW-0813">Transport</keyword>
<dbReference type="PROSITE" id="PS50893">
    <property type="entry name" value="ABC_TRANSPORTER_2"/>
    <property type="match status" value="1"/>
</dbReference>
<dbReference type="SUPFAM" id="SSF52540">
    <property type="entry name" value="P-loop containing nucleoside triphosphate hydrolases"/>
    <property type="match status" value="1"/>
</dbReference>
<dbReference type="InterPro" id="IPR017871">
    <property type="entry name" value="ABC_transporter-like_CS"/>
</dbReference>
<sequence>MELLTVSGIGLEEHGNPVLQNISFRQPAHRKLALAGESGTGKSTLLQIIAGLIQPSAGEVRIGGDRLRGPAEVLVPGHPGVAYLSQKSDLPHSLRVEQVLRYANKRPPAEAQALYALCRIDHLAQRRTDQLSGGEQQRVALARLLLGAPRLLLLDEPFSNLDRGHKRILQTVIDELGTRLGITCLLVSHDAADTLPWADEILVLHQGRIVQQGAPAQIYRQPIDEYTAALFGDYSLVRGAARRRLLPRQPAAGALLVRPEEFRLSTTKPGLQGTVSSVRYFGNHDEVEVALPNNGVRVRQPIGQWVVGQTVFVSLVPNGGWLLQA</sequence>
<gene>
    <name evidence="5" type="ORF">MTP16_17865</name>
</gene>
<feature type="domain" description="ABC transporter" evidence="4">
    <location>
        <begin position="1"/>
        <end position="231"/>
    </location>
</feature>
<protein>
    <submittedName>
        <fullName evidence="5">ABC transporter ATP-binding protein</fullName>
    </submittedName>
</protein>
<evidence type="ECO:0000259" key="4">
    <source>
        <dbReference type="PROSITE" id="PS50893"/>
    </source>
</evidence>
<accession>A0ABY4B2F6</accession>
<dbReference type="InterPro" id="IPR013611">
    <property type="entry name" value="Transp-assoc_OB_typ2"/>
</dbReference>
<dbReference type="SMART" id="SM00382">
    <property type="entry name" value="AAA"/>
    <property type="match status" value="1"/>
</dbReference>
<dbReference type="PANTHER" id="PTHR42781">
    <property type="entry name" value="SPERMIDINE/PUTRESCINE IMPORT ATP-BINDING PROTEIN POTA"/>
    <property type="match status" value="1"/>
</dbReference>
<evidence type="ECO:0000313" key="5">
    <source>
        <dbReference type="EMBL" id="UOE32984.1"/>
    </source>
</evidence>
<dbReference type="InterPro" id="IPR003439">
    <property type="entry name" value="ABC_transporter-like_ATP-bd"/>
</dbReference>
<dbReference type="InterPro" id="IPR027417">
    <property type="entry name" value="P-loop_NTPase"/>
</dbReference>
<dbReference type="SUPFAM" id="SSF50331">
    <property type="entry name" value="MOP-like"/>
    <property type="match status" value="1"/>
</dbReference>
<dbReference type="InterPro" id="IPR008995">
    <property type="entry name" value="Mo/tungstate-bd_C_term_dom"/>
</dbReference>
<reference evidence="5 6" key="1">
    <citation type="submission" date="2022-03" db="EMBL/GenBank/DDBJ databases">
        <title>Hymenobactersp. isolated from the air.</title>
        <authorList>
            <person name="Won M."/>
            <person name="Kwon S.-W."/>
        </authorList>
    </citation>
    <scope>NUCLEOTIDE SEQUENCE [LARGE SCALE GENOMIC DNA]</scope>
    <source>
        <strain evidence="5 6">KACC 22596</strain>
    </source>
</reference>
<dbReference type="Proteomes" id="UP000831390">
    <property type="component" value="Chromosome"/>
</dbReference>
<dbReference type="RefSeq" id="WP_243512448.1">
    <property type="nucleotide sequence ID" value="NZ_JBHULP010000002.1"/>
</dbReference>
<dbReference type="Pfam" id="PF00005">
    <property type="entry name" value="ABC_tran"/>
    <property type="match status" value="1"/>
</dbReference>
<evidence type="ECO:0000256" key="2">
    <source>
        <dbReference type="ARBA" id="ARBA00022741"/>
    </source>
</evidence>
<evidence type="ECO:0000256" key="3">
    <source>
        <dbReference type="ARBA" id="ARBA00022840"/>
    </source>
</evidence>
<dbReference type="InterPro" id="IPR050093">
    <property type="entry name" value="ABC_SmlMolc_Importer"/>
</dbReference>
<name>A0ABY4B2F6_9BACT</name>
<dbReference type="EMBL" id="CP094534">
    <property type="protein sequence ID" value="UOE32984.1"/>
    <property type="molecule type" value="Genomic_DNA"/>
</dbReference>
<proteinExistence type="predicted"/>
<evidence type="ECO:0000313" key="6">
    <source>
        <dbReference type="Proteomes" id="UP000831390"/>
    </source>
</evidence>
<dbReference type="Gene3D" id="3.40.50.300">
    <property type="entry name" value="P-loop containing nucleotide triphosphate hydrolases"/>
    <property type="match status" value="1"/>
</dbReference>
<keyword evidence="6" id="KW-1185">Reference proteome</keyword>
<organism evidence="5 6">
    <name type="scientific">Hymenobacter monticola</name>
    <dbReference type="NCBI Taxonomy" id="1705399"/>
    <lineage>
        <taxon>Bacteria</taxon>
        <taxon>Pseudomonadati</taxon>
        <taxon>Bacteroidota</taxon>
        <taxon>Cytophagia</taxon>
        <taxon>Cytophagales</taxon>
        <taxon>Hymenobacteraceae</taxon>
        <taxon>Hymenobacter</taxon>
    </lineage>
</organism>
<keyword evidence="3 5" id="KW-0067">ATP-binding</keyword>
<evidence type="ECO:0000256" key="1">
    <source>
        <dbReference type="ARBA" id="ARBA00022448"/>
    </source>
</evidence>